<feature type="domain" description="Ig-like" evidence="8">
    <location>
        <begin position="241"/>
        <end position="310"/>
    </location>
</feature>
<feature type="domain" description="CARD" evidence="7">
    <location>
        <begin position="84"/>
        <end position="140"/>
    </location>
</feature>
<dbReference type="Pfam" id="PF07679">
    <property type="entry name" value="I-set"/>
    <property type="match status" value="2"/>
</dbReference>
<dbReference type="InterPro" id="IPR001315">
    <property type="entry name" value="CARD"/>
</dbReference>
<feature type="coiled-coil region" evidence="5">
    <location>
        <begin position="333"/>
        <end position="360"/>
    </location>
</feature>
<dbReference type="Gene3D" id="1.10.533.10">
    <property type="entry name" value="Death Domain, Fas"/>
    <property type="match status" value="2"/>
</dbReference>
<evidence type="ECO:0000259" key="8">
    <source>
        <dbReference type="PROSITE" id="PS50835"/>
    </source>
</evidence>
<dbReference type="AlphaFoldDB" id="A0A8S3R2K2"/>
<evidence type="ECO:0000256" key="3">
    <source>
        <dbReference type="ARBA" id="ARBA00022553"/>
    </source>
</evidence>
<keyword evidence="2" id="KW-0963">Cytoplasm</keyword>
<dbReference type="SMART" id="SM00409">
    <property type="entry name" value="IG"/>
    <property type="match status" value="2"/>
</dbReference>
<keyword evidence="4" id="KW-1015">Disulfide bond</keyword>
<dbReference type="InterPro" id="IPR011029">
    <property type="entry name" value="DEATH-like_dom_sf"/>
</dbReference>
<dbReference type="InterPro" id="IPR036179">
    <property type="entry name" value="Ig-like_dom_sf"/>
</dbReference>
<protein>
    <recommendedName>
        <fullName evidence="11">Ig-like domain-containing protein</fullName>
    </recommendedName>
</protein>
<dbReference type="PANTHER" id="PTHR35971">
    <property type="entry name" value="SI:DKEY-31G6.6"/>
    <property type="match status" value="1"/>
</dbReference>
<comment type="subcellular location">
    <subcellularLocation>
        <location evidence="1">Cytoplasm</location>
    </subcellularLocation>
</comment>
<keyword evidence="10" id="KW-1185">Reference proteome</keyword>
<dbReference type="InterPro" id="IPR003599">
    <property type="entry name" value="Ig_sub"/>
</dbReference>
<comment type="caution">
    <text evidence="9">The sequence shown here is derived from an EMBL/GenBank/DDBJ whole genome shotgun (WGS) entry which is preliminary data.</text>
</comment>
<feature type="compositionally biased region" description="Polar residues" evidence="6">
    <location>
        <begin position="499"/>
        <end position="509"/>
    </location>
</feature>
<keyword evidence="3" id="KW-0597">Phosphoprotein</keyword>
<dbReference type="GO" id="GO:0042981">
    <property type="term" value="P:regulation of apoptotic process"/>
    <property type="evidence" value="ECO:0007669"/>
    <property type="project" value="InterPro"/>
</dbReference>
<evidence type="ECO:0000313" key="9">
    <source>
        <dbReference type="EMBL" id="CAG2199336.1"/>
    </source>
</evidence>
<sequence length="790" mass="93102">MDNSTKRTERIIKQTTQSERNRVLLDILTDRPYNTFDMFIEVLHESDQINDDVQEIVSKIKCTKNNDETYSCHDITFHEHIVQLQKNYKMFVDDGDCRTDIADYLYQKDVLNTEEKKITKFSLTRQESNRILCDKFFRKGMKKLRERQRKKDCFPEDPFNVECIKGEDAIMTCKIRPGSQPVKWMKDCNAIRQNETCQMYNEDTQYSLKLKNTTTSDSGEYLVQVGQFSKTLNLTIRDCFPEDPPNDGNVDCFEGEDAIMTCKVCPGSQSVKWIKDGNEIRQSENCQMYNEDAHYKLKLRNTITSDNGQYVVQTKTIPGGHTDDIDILRENAIRNFEVEIKLLKNKANRYEHNYKIIDEEMFETFVAKFNAEITESINNLWRSDCEKEEIKSVQIWERKQLWLEEYEDHFGDLFVTEENTQVDNAYKKKTFPRKERKVQRNYPGTSHNTDDNLTNQAVVHVSHTPHTNIQPRNKPKTKRTEPFFRTTQDERQRGRDNRPQYTEPNSIISQHELRLRLRGDIPEGNSLTNTEKIHPRIINLSHRKLQLREINLLKRGLKFTPTPNEDKTQLGADIDEFGRRLRINYIFCKDNEENEEEENKPLVRNKSDWIPRPTKDKDLEETIKTLKTNSLTSNKNVKDNLTREEKTALQNLKSDKSIIIKEADKGNAVVIMDREYYRDSILNMLQDEMSYEVTDKKLDRQTSTMIKKLLKKHETELFKEEIDYISNSKFSESYFYGLPKIHKSEEISNAISEQNSEYIELLRPNDFKFRPIVGGPNSVTHNLSHFIEIF</sequence>
<evidence type="ECO:0008006" key="11">
    <source>
        <dbReference type="Google" id="ProtNLM"/>
    </source>
</evidence>
<proteinExistence type="predicted"/>
<reference evidence="9" key="1">
    <citation type="submission" date="2021-03" db="EMBL/GenBank/DDBJ databases">
        <authorList>
            <person name="Bekaert M."/>
        </authorList>
    </citation>
    <scope>NUCLEOTIDE SEQUENCE</scope>
</reference>
<dbReference type="Proteomes" id="UP000683360">
    <property type="component" value="Unassembled WGS sequence"/>
</dbReference>
<evidence type="ECO:0000259" key="7">
    <source>
        <dbReference type="PROSITE" id="PS50209"/>
    </source>
</evidence>
<dbReference type="Gene3D" id="2.60.40.10">
    <property type="entry name" value="Immunoglobulins"/>
    <property type="match status" value="2"/>
</dbReference>
<gene>
    <name evidence="9" type="ORF">MEDL_13949</name>
</gene>
<feature type="domain" description="Ig-like" evidence="8">
    <location>
        <begin position="155"/>
        <end position="233"/>
    </location>
</feature>
<evidence type="ECO:0000256" key="4">
    <source>
        <dbReference type="ARBA" id="ARBA00023157"/>
    </source>
</evidence>
<dbReference type="PANTHER" id="PTHR35971:SF5">
    <property type="entry name" value="OBSCURIN LIKE CYTOSKELETAL ADAPTOR 1"/>
    <property type="match status" value="1"/>
</dbReference>
<dbReference type="InterPro" id="IPR007110">
    <property type="entry name" value="Ig-like_dom"/>
</dbReference>
<dbReference type="GO" id="GO:0005737">
    <property type="term" value="C:cytoplasm"/>
    <property type="evidence" value="ECO:0007669"/>
    <property type="project" value="UniProtKB-SubCell"/>
</dbReference>
<name>A0A8S3R2K2_MYTED</name>
<keyword evidence="5" id="KW-0175">Coiled coil</keyword>
<dbReference type="OrthoDB" id="10067251at2759"/>
<dbReference type="InterPro" id="IPR052385">
    <property type="entry name" value="Obscurin/Obscurin-like_Reg"/>
</dbReference>
<evidence type="ECO:0000313" key="10">
    <source>
        <dbReference type="Proteomes" id="UP000683360"/>
    </source>
</evidence>
<organism evidence="9 10">
    <name type="scientific">Mytilus edulis</name>
    <name type="common">Blue mussel</name>
    <dbReference type="NCBI Taxonomy" id="6550"/>
    <lineage>
        <taxon>Eukaryota</taxon>
        <taxon>Metazoa</taxon>
        <taxon>Spiralia</taxon>
        <taxon>Lophotrochozoa</taxon>
        <taxon>Mollusca</taxon>
        <taxon>Bivalvia</taxon>
        <taxon>Autobranchia</taxon>
        <taxon>Pteriomorphia</taxon>
        <taxon>Mytilida</taxon>
        <taxon>Mytiloidea</taxon>
        <taxon>Mytilidae</taxon>
        <taxon>Mytilinae</taxon>
        <taxon>Mytilus</taxon>
    </lineage>
</organism>
<feature type="region of interest" description="Disordered" evidence="6">
    <location>
        <begin position="465"/>
        <end position="510"/>
    </location>
</feature>
<dbReference type="EMBL" id="CAJPWZ010000720">
    <property type="protein sequence ID" value="CAG2199336.1"/>
    <property type="molecule type" value="Genomic_DNA"/>
</dbReference>
<evidence type="ECO:0000256" key="2">
    <source>
        <dbReference type="ARBA" id="ARBA00022490"/>
    </source>
</evidence>
<accession>A0A8S3R2K2</accession>
<evidence type="ECO:0000256" key="5">
    <source>
        <dbReference type="SAM" id="Coils"/>
    </source>
</evidence>
<evidence type="ECO:0000256" key="6">
    <source>
        <dbReference type="SAM" id="MobiDB-lite"/>
    </source>
</evidence>
<dbReference type="SUPFAM" id="SSF48726">
    <property type="entry name" value="Immunoglobulin"/>
    <property type="match status" value="2"/>
</dbReference>
<dbReference type="InterPro" id="IPR013783">
    <property type="entry name" value="Ig-like_fold"/>
</dbReference>
<dbReference type="CDD" id="cd01671">
    <property type="entry name" value="CARD"/>
    <property type="match status" value="1"/>
</dbReference>
<dbReference type="CDD" id="cd00096">
    <property type="entry name" value="Ig"/>
    <property type="match status" value="2"/>
</dbReference>
<dbReference type="SUPFAM" id="SSF47986">
    <property type="entry name" value="DEATH domain"/>
    <property type="match status" value="2"/>
</dbReference>
<dbReference type="PROSITE" id="PS50835">
    <property type="entry name" value="IG_LIKE"/>
    <property type="match status" value="2"/>
</dbReference>
<evidence type="ECO:0000256" key="1">
    <source>
        <dbReference type="ARBA" id="ARBA00004496"/>
    </source>
</evidence>
<dbReference type="InterPro" id="IPR013098">
    <property type="entry name" value="Ig_I-set"/>
</dbReference>
<feature type="compositionally biased region" description="Basic and acidic residues" evidence="6">
    <location>
        <begin position="478"/>
        <end position="498"/>
    </location>
</feature>
<dbReference type="PROSITE" id="PS50209">
    <property type="entry name" value="CARD"/>
    <property type="match status" value="1"/>
</dbReference>